<accession>A0A368GG18</accession>
<dbReference type="Proteomes" id="UP000252519">
    <property type="component" value="Unassembled WGS sequence"/>
</dbReference>
<evidence type="ECO:0000313" key="1">
    <source>
        <dbReference type="EMBL" id="RCN43331.1"/>
    </source>
</evidence>
<name>A0A368GG18_ANCCA</name>
<gene>
    <name evidence="1" type="ORF">ANCCAN_10695</name>
</gene>
<comment type="caution">
    <text evidence="1">The sequence shown here is derived from an EMBL/GenBank/DDBJ whole genome shotgun (WGS) entry which is preliminary data.</text>
</comment>
<dbReference type="AlphaFoldDB" id="A0A368GG18"/>
<protein>
    <submittedName>
        <fullName evidence="1">Uncharacterized protein</fullName>
    </submittedName>
</protein>
<reference evidence="1 2" key="1">
    <citation type="submission" date="2014-10" db="EMBL/GenBank/DDBJ databases">
        <title>Draft genome of the hookworm Ancylostoma caninum.</title>
        <authorList>
            <person name="Mitreva M."/>
        </authorList>
    </citation>
    <scope>NUCLEOTIDE SEQUENCE [LARGE SCALE GENOMIC DNA]</scope>
    <source>
        <strain evidence="1 2">Baltimore</strain>
    </source>
</reference>
<organism evidence="1 2">
    <name type="scientific">Ancylostoma caninum</name>
    <name type="common">Dog hookworm</name>
    <dbReference type="NCBI Taxonomy" id="29170"/>
    <lineage>
        <taxon>Eukaryota</taxon>
        <taxon>Metazoa</taxon>
        <taxon>Ecdysozoa</taxon>
        <taxon>Nematoda</taxon>
        <taxon>Chromadorea</taxon>
        <taxon>Rhabditida</taxon>
        <taxon>Rhabditina</taxon>
        <taxon>Rhabditomorpha</taxon>
        <taxon>Strongyloidea</taxon>
        <taxon>Ancylostomatidae</taxon>
        <taxon>Ancylostomatinae</taxon>
        <taxon>Ancylostoma</taxon>
    </lineage>
</organism>
<dbReference type="EMBL" id="JOJR01000161">
    <property type="protein sequence ID" value="RCN43331.1"/>
    <property type="molecule type" value="Genomic_DNA"/>
</dbReference>
<evidence type="ECO:0000313" key="2">
    <source>
        <dbReference type="Proteomes" id="UP000252519"/>
    </source>
</evidence>
<sequence>MRSPSTPLFAFRGAFSKFSTSRLTLILLGMKHRLSSSAIYNYSYAWWTTAFVPSQSTRRISMNRLPASCNCCLLNQDQ</sequence>
<proteinExistence type="predicted"/>
<keyword evidence="2" id="KW-1185">Reference proteome</keyword>